<proteinExistence type="predicted"/>
<name>A0ABQ7IJH2_9HELO</name>
<evidence type="ECO:0000313" key="2">
    <source>
        <dbReference type="Proteomes" id="UP000783213"/>
    </source>
</evidence>
<dbReference type="EMBL" id="RCSX01000015">
    <property type="protein sequence ID" value="KAF7925528.1"/>
    <property type="molecule type" value="Genomic_DNA"/>
</dbReference>
<sequence>MYLENRILLEEIRKSYTIDITTKKKGPSQGIPKYRDMGLRVKTWGQHQYNLITLDRCLSFADPSKPQTSVRLKNLRSLD</sequence>
<gene>
    <name evidence="1" type="ORF">EAE98_006753</name>
</gene>
<reference evidence="1 2" key="1">
    <citation type="journal article" date="2020" name="Genome Biol. Evol.">
        <title>Comparative genomics of Sclerotiniaceae.</title>
        <authorList>
            <person name="Valero Jimenez C.A."/>
            <person name="Steentjes M."/>
            <person name="Scholten O.E."/>
            <person name="Van Kan J.A.L."/>
        </authorList>
    </citation>
    <scope>NUCLEOTIDE SEQUENCE [LARGE SCALE GENOMIC DNA]</scope>
    <source>
        <strain evidence="1 2">B1</strain>
    </source>
</reference>
<organism evidence="1 2">
    <name type="scientific">Botrytis deweyae</name>
    <dbReference type="NCBI Taxonomy" id="2478750"/>
    <lineage>
        <taxon>Eukaryota</taxon>
        <taxon>Fungi</taxon>
        <taxon>Dikarya</taxon>
        <taxon>Ascomycota</taxon>
        <taxon>Pezizomycotina</taxon>
        <taxon>Leotiomycetes</taxon>
        <taxon>Helotiales</taxon>
        <taxon>Sclerotiniaceae</taxon>
        <taxon>Botrytis</taxon>
    </lineage>
</organism>
<dbReference type="Proteomes" id="UP000783213">
    <property type="component" value="Unassembled WGS sequence"/>
</dbReference>
<dbReference type="RefSeq" id="XP_038809056.1">
    <property type="nucleotide sequence ID" value="XM_038954376.1"/>
</dbReference>
<accession>A0ABQ7IJH2</accession>
<comment type="caution">
    <text evidence="1">The sequence shown here is derived from an EMBL/GenBank/DDBJ whole genome shotgun (WGS) entry which is preliminary data.</text>
</comment>
<evidence type="ECO:0000313" key="1">
    <source>
        <dbReference type="EMBL" id="KAF7925528.1"/>
    </source>
</evidence>
<dbReference type="GeneID" id="62233527"/>
<keyword evidence="2" id="KW-1185">Reference proteome</keyword>
<protein>
    <submittedName>
        <fullName evidence="1">Uncharacterized protein</fullName>
    </submittedName>
</protein>